<dbReference type="Proteomes" id="UP001178461">
    <property type="component" value="Chromosome 13"/>
</dbReference>
<accession>A0AA35PNB2</accession>
<organism evidence="2 3">
    <name type="scientific">Podarcis lilfordi</name>
    <name type="common">Lilford's wall lizard</name>
    <dbReference type="NCBI Taxonomy" id="74358"/>
    <lineage>
        <taxon>Eukaryota</taxon>
        <taxon>Metazoa</taxon>
        <taxon>Chordata</taxon>
        <taxon>Craniata</taxon>
        <taxon>Vertebrata</taxon>
        <taxon>Euteleostomi</taxon>
        <taxon>Lepidosauria</taxon>
        <taxon>Squamata</taxon>
        <taxon>Bifurcata</taxon>
        <taxon>Unidentata</taxon>
        <taxon>Episquamata</taxon>
        <taxon>Laterata</taxon>
        <taxon>Lacertibaenia</taxon>
        <taxon>Lacertidae</taxon>
        <taxon>Podarcis</taxon>
    </lineage>
</organism>
<protein>
    <submittedName>
        <fullName evidence="2">Uncharacterized protein</fullName>
    </submittedName>
</protein>
<dbReference type="AlphaFoldDB" id="A0AA35PNB2"/>
<gene>
    <name evidence="2" type="ORF">PODLI_1B005124</name>
</gene>
<reference evidence="2" key="1">
    <citation type="submission" date="2022-12" db="EMBL/GenBank/DDBJ databases">
        <authorList>
            <person name="Alioto T."/>
            <person name="Alioto T."/>
            <person name="Gomez Garrido J."/>
        </authorList>
    </citation>
    <scope>NUCLEOTIDE SEQUENCE</scope>
</reference>
<feature type="region of interest" description="Disordered" evidence="1">
    <location>
        <begin position="243"/>
        <end position="286"/>
    </location>
</feature>
<evidence type="ECO:0000313" key="3">
    <source>
        <dbReference type="Proteomes" id="UP001178461"/>
    </source>
</evidence>
<feature type="region of interest" description="Disordered" evidence="1">
    <location>
        <begin position="1"/>
        <end position="21"/>
    </location>
</feature>
<evidence type="ECO:0000313" key="2">
    <source>
        <dbReference type="EMBL" id="CAI5790927.1"/>
    </source>
</evidence>
<proteinExistence type="predicted"/>
<sequence>MEESCRTPRNSPPQDDKAAPTGFAPRISEAMAEYLVNTVAGTAKMVQASVEAQKSAQLACFHAEQSLAQARLSYMAARGLAERLLGFLNPPDYQGLFQLLTEPPLPYSEFCTIIRRTENVLLHPVLKCKPGFPARREPSPGSEFTCPPDLSDDGLQGGGHDFRCFISSCACERQDVDCTEEEEGLSLQIRGRNPSRHKQVETVLLEDQMGYVTQRRPRRSPSAGVEGLSPLVSEQDLNTIQPLICCPSRQGGPGKFLSKVSRRKDPPKPENSDSDTDQPEALPEDT</sequence>
<keyword evidence="3" id="KW-1185">Reference proteome</keyword>
<evidence type="ECO:0000256" key="1">
    <source>
        <dbReference type="SAM" id="MobiDB-lite"/>
    </source>
</evidence>
<name>A0AA35PNB2_9SAUR</name>
<feature type="compositionally biased region" description="Acidic residues" evidence="1">
    <location>
        <begin position="272"/>
        <end position="286"/>
    </location>
</feature>
<dbReference type="EMBL" id="OX395138">
    <property type="protein sequence ID" value="CAI5790927.1"/>
    <property type="molecule type" value="Genomic_DNA"/>
</dbReference>